<proteinExistence type="predicted"/>
<evidence type="ECO:0000313" key="2">
    <source>
        <dbReference type="Proteomes" id="UP000887013"/>
    </source>
</evidence>
<keyword evidence="2" id="KW-1185">Reference proteome</keyword>
<organism evidence="1 2">
    <name type="scientific">Nephila pilipes</name>
    <name type="common">Giant wood spider</name>
    <name type="synonym">Nephila maculata</name>
    <dbReference type="NCBI Taxonomy" id="299642"/>
    <lineage>
        <taxon>Eukaryota</taxon>
        <taxon>Metazoa</taxon>
        <taxon>Ecdysozoa</taxon>
        <taxon>Arthropoda</taxon>
        <taxon>Chelicerata</taxon>
        <taxon>Arachnida</taxon>
        <taxon>Araneae</taxon>
        <taxon>Araneomorphae</taxon>
        <taxon>Entelegynae</taxon>
        <taxon>Araneoidea</taxon>
        <taxon>Nephilidae</taxon>
        <taxon>Nephila</taxon>
    </lineage>
</organism>
<dbReference type="Proteomes" id="UP000887013">
    <property type="component" value="Unassembled WGS sequence"/>
</dbReference>
<dbReference type="AlphaFoldDB" id="A0A8X6J3Z4"/>
<dbReference type="EMBL" id="BMAW01042091">
    <property type="protein sequence ID" value="GFS32540.1"/>
    <property type="molecule type" value="Genomic_DNA"/>
</dbReference>
<feature type="non-terminal residue" evidence="1">
    <location>
        <position position="1"/>
    </location>
</feature>
<reference evidence="1" key="1">
    <citation type="submission" date="2020-08" db="EMBL/GenBank/DDBJ databases">
        <title>Multicomponent nature underlies the extraordinary mechanical properties of spider dragline silk.</title>
        <authorList>
            <person name="Kono N."/>
            <person name="Nakamura H."/>
            <person name="Mori M."/>
            <person name="Yoshida Y."/>
            <person name="Ohtoshi R."/>
            <person name="Malay A.D."/>
            <person name="Moran D.A.P."/>
            <person name="Tomita M."/>
            <person name="Numata K."/>
            <person name="Arakawa K."/>
        </authorList>
    </citation>
    <scope>NUCLEOTIDE SEQUENCE</scope>
</reference>
<accession>A0A8X6J3Z4</accession>
<evidence type="ECO:0000313" key="1">
    <source>
        <dbReference type="EMBL" id="GFS32540.1"/>
    </source>
</evidence>
<comment type="caution">
    <text evidence="1">The sequence shown here is derived from an EMBL/GenBank/DDBJ whole genome shotgun (WGS) entry which is preliminary data.</text>
</comment>
<sequence length="62" mass="6976">ALKCGSRELFHHCCHSLREKWEANIIQRCHSVENIKVGHGADVPVCWRHSGAGRGDGDAKRR</sequence>
<gene>
    <name evidence="1" type="ORF">NPIL_669011</name>
</gene>
<protein>
    <submittedName>
        <fullName evidence="1">Uncharacterized protein</fullName>
    </submittedName>
</protein>
<name>A0A8X6J3Z4_NEPPI</name>